<keyword evidence="1" id="KW-0812">Transmembrane</keyword>
<dbReference type="AlphaFoldDB" id="A0A163JYX9"/>
<keyword evidence="1" id="KW-0472">Membrane</keyword>
<accession>A0A163JYX9</accession>
<evidence type="ECO:0000313" key="2">
    <source>
        <dbReference type="EMBL" id="SAM04494.1"/>
    </source>
</evidence>
<evidence type="ECO:0000256" key="1">
    <source>
        <dbReference type="SAM" id="Phobius"/>
    </source>
</evidence>
<gene>
    <name evidence="2" type="primary">ABSGL_10358.1 scaffold 11921</name>
</gene>
<keyword evidence="3" id="KW-1185">Reference proteome</keyword>
<dbReference type="Proteomes" id="UP000078561">
    <property type="component" value="Unassembled WGS sequence"/>
</dbReference>
<proteinExistence type="predicted"/>
<keyword evidence="1" id="KW-1133">Transmembrane helix</keyword>
<dbReference type="Pfam" id="PF07096">
    <property type="entry name" value="DUF1358"/>
    <property type="match status" value="1"/>
</dbReference>
<evidence type="ECO:0000313" key="3">
    <source>
        <dbReference type="Proteomes" id="UP000078561"/>
    </source>
</evidence>
<feature type="transmembrane region" description="Helical" evidence="1">
    <location>
        <begin position="20"/>
        <end position="39"/>
    </location>
</feature>
<name>A0A163JYX9_ABSGL</name>
<organism evidence="2">
    <name type="scientific">Absidia glauca</name>
    <name type="common">Pin mould</name>
    <dbReference type="NCBI Taxonomy" id="4829"/>
    <lineage>
        <taxon>Eukaryota</taxon>
        <taxon>Fungi</taxon>
        <taxon>Fungi incertae sedis</taxon>
        <taxon>Mucoromycota</taxon>
        <taxon>Mucoromycotina</taxon>
        <taxon>Mucoromycetes</taxon>
        <taxon>Mucorales</taxon>
        <taxon>Cunninghamellaceae</taxon>
        <taxon>Absidia</taxon>
    </lineage>
</organism>
<dbReference type="EMBL" id="LT554386">
    <property type="protein sequence ID" value="SAM04494.1"/>
    <property type="molecule type" value="Genomic_DNA"/>
</dbReference>
<protein>
    <submittedName>
        <fullName evidence="2">Uncharacterized protein</fullName>
    </submittedName>
</protein>
<reference evidence="2" key="1">
    <citation type="submission" date="2016-04" db="EMBL/GenBank/DDBJ databases">
        <authorList>
            <person name="Evans L.H."/>
            <person name="Alamgir A."/>
            <person name="Owens N."/>
            <person name="Weber N.D."/>
            <person name="Virtaneva K."/>
            <person name="Barbian K."/>
            <person name="Babar A."/>
            <person name="Rosenke K."/>
        </authorList>
    </citation>
    <scope>NUCLEOTIDE SEQUENCE [LARGE SCALE GENOMIC DNA]</scope>
    <source>
        <strain evidence="2">CBS 101.48</strain>
    </source>
</reference>
<dbReference type="InterPro" id="IPR009792">
    <property type="entry name" value="TMEM242"/>
</dbReference>
<dbReference type="OMA" id="GAIWYTK"/>
<dbReference type="InParanoid" id="A0A163JYX9"/>
<dbReference type="OrthoDB" id="2378895at2759"/>
<sequence>MSSPQKNNNSNNDTSHYARSLMIGAAGAFTTGVFGAIWYTKRKQAKYPHHEPIHQHQQPAAYTPPKLTPAELEVAKKDARFFALKSLTYGTLLAWAGAGVLAVGVGYWLDVRNFREFSDKLHTIVPKQTARLRRALGGKDLTMTPDEVDELEELAQEVAQDE</sequence>
<feature type="transmembrane region" description="Helical" evidence="1">
    <location>
        <begin position="86"/>
        <end position="109"/>
    </location>
</feature>